<accession>A0A7H0IDG9</accession>
<gene>
    <name evidence="2" type="ORF">IAG44_16265</name>
</gene>
<dbReference type="RefSeq" id="WP_187747819.1">
    <property type="nucleotide sequence ID" value="NZ_CP060828.1"/>
</dbReference>
<dbReference type="EMBL" id="CP060828">
    <property type="protein sequence ID" value="QNP70835.1"/>
    <property type="molecule type" value="Genomic_DNA"/>
</dbReference>
<keyword evidence="1" id="KW-1133">Transmembrane helix</keyword>
<evidence type="ECO:0000313" key="2">
    <source>
        <dbReference type="EMBL" id="QNP70835.1"/>
    </source>
</evidence>
<name>A0A7H0IDG9_9ACTN</name>
<reference evidence="2 3" key="1">
    <citation type="submission" date="2020-08" db="EMBL/GenBank/DDBJ databases">
        <title>A novel species.</title>
        <authorList>
            <person name="Gao J."/>
        </authorList>
    </citation>
    <scope>NUCLEOTIDE SEQUENCE [LARGE SCALE GENOMIC DNA]</scope>
    <source>
        <strain evidence="2 3">CRXT-G-22</strain>
    </source>
</reference>
<organism evidence="2 3">
    <name type="scientific">Streptomyces roseirectus</name>
    <dbReference type="NCBI Taxonomy" id="2768066"/>
    <lineage>
        <taxon>Bacteria</taxon>
        <taxon>Bacillati</taxon>
        <taxon>Actinomycetota</taxon>
        <taxon>Actinomycetes</taxon>
        <taxon>Kitasatosporales</taxon>
        <taxon>Streptomycetaceae</taxon>
        <taxon>Streptomyces</taxon>
    </lineage>
</organism>
<keyword evidence="1" id="KW-0472">Membrane</keyword>
<keyword evidence="3" id="KW-1185">Reference proteome</keyword>
<protein>
    <submittedName>
        <fullName evidence="2">Uncharacterized protein</fullName>
    </submittedName>
</protein>
<feature type="transmembrane region" description="Helical" evidence="1">
    <location>
        <begin position="60"/>
        <end position="77"/>
    </location>
</feature>
<feature type="transmembrane region" description="Helical" evidence="1">
    <location>
        <begin position="113"/>
        <end position="137"/>
    </location>
</feature>
<dbReference type="KEGG" id="sroi:IAG44_16265"/>
<feature type="transmembrane region" description="Helical" evidence="1">
    <location>
        <begin position="83"/>
        <end position="101"/>
    </location>
</feature>
<proteinExistence type="predicted"/>
<sequence>MSSRTRARTVKTAAGVHTLHIPRQRGRRGEQVVIVVPERPTLTRLLAGAAGRALWRARRTLAPTALALTALPLAGALHLLAWWSSLLLTPLALAPLVWLWVVQRRRPAKGSVVLWRAGLAALATLAAVWLCLAAGFGPLAGPLPLLWLLTLIAVQTVWFFAGPRPARSEESI</sequence>
<evidence type="ECO:0000313" key="3">
    <source>
        <dbReference type="Proteomes" id="UP000516052"/>
    </source>
</evidence>
<dbReference type="AlphaFoldDB" id="A0A7H0IDG9"/>
<keyword evidence="1" id="KW-0812">Transmembrane</keyword>
<feature type="transmembrane region" description="Helical" evidence="1">
    <location>
        <begin position="143"/>
        <end position="161"/>
    </location>
</feature>
<evidence type="ECO:0000256" key="1">
    <source>
        <dbReference type="SAM" id="Phobius"/>
    </source>
</evidence>
<dbReference type="Proteomes" id="UP000516052">
    <property type="component" value="Chromosome"/>
</dbReference>